<feature type="compositionally biased region" description="Polar residues" evidence="1">
    <location>
        <begin position="34"/>
        <end position="44"/>
    </location>
</feature>
<evidence type="ECO:0000313" key="3">
    <source>
        <dbReference type="EMBL" id="QJA81920.1"/>
    </source>
</evidence>
<sequence>MRLDSMADYEALRRRDTKRLPGARVERGEGGQSLPKTTPLSSSATKKRNPRGQHKPGEMNKSEAAYAFALDLRMKAGEIRGWKFESVKLKLAERCTYTPDFDVEMANGDLVMVEVKRVWRGQVKPHYEEDALCKIKVAAELFRGWFVFYGVHWDGSQWNYRGF</sequence>
<organism evidence="3">
    <name type="scientific">viral metagenome</name>
    <dbReference type="NCBI Taxonomy" id="1070528"/>
    <lineage>
        <taxon>unclassified sequences</taxon>
        <taxon>metagenomes</taxon>
        <taxon>organismal metagenomes</taxon>
    </lineage>
</organism>
<dbReference type="AlphaFoldDB" id="A0A6M3KJQ7"/>
<accession>A0A6M3KJQ7</accession>
<dbReference type="EMBL" id="MT141573">
    <property type="protein sequence ID" value="QJA67604.1"/>
    <property type="molecule type" value="Genomic_DNA"/>
</dbReference>
<name>A0A6M3KJQ7_9ZZZZ</name>
<gene>
    <name evidence="3" type="ORF">MM415A00473_0014</name>
    <name evidence="2" type="ORF">MM415B00199_0059</name>
    <name evidence="4" type="ORF">TM448B01064_0006</name>
</gene>
<feature type="compositionally biased region" description="Basic and acidic residues" evidence="1">
    <location>
        <begin position="1"/>
        <end position="14"/>
    </location>
</feature>
<dbReference type="EMBL" id="MT144698">
    <property type="protein sequence ID" value="QJH97706.1"/>
    <property type="molecule type" value="Genomic_DNA"/>
</dbReference>
<evidence type="ECO:0000313" key="2">
    <source>
        <dbReference type="EMBL" id="QJA67604.1"/>
    </source>
</evidence>
<evidence type="ECO:0008006" key="5">
    <source>
        <dbReference type="Google" id="ProtNLM"/>
    </source>
</evidence>
<evidence type="ECO:0000256" key="1">
    <source>
        <dbReference type="SAM" id="MobiDB-lite"/>
    </source>
</evidence>
<evidence type="ECO:0000313" key="4">
    <source>
        <dbReference type="EMBL" id="QJH97706.1"/>
    </source>
</evidence>
<feature type="compositionally biased region" description="Basic residues" evidence="1">
    <location>
        <begin position="45"/>
        <end position="54"/>
    </location>
</feature>
<dbReference type="EMBL" id="MT142474">
    <property type="protein sequence ID" value="QJA81920.1"/>
    <property type="molecule type" value="Genomic_DNA"/>
</dbReference>
<proteinExistence type="predicted"/>
<protein>
    <recommendedName>
        <fullName evidence="5">Endonuclease</fullName>
    </recommendedName>
</protein>
<reference evidence="3" key="1">
    <citation type="submission" date="2020-03" db="EMBL/GenBank/DDBJ databases">
        <title>The deep terrestrial virosphere.</title>
        <authorList>
            <person name="Holmfeldt K."/>
            <person name="Nilsson E."/>
            <person name="Simone D."/>
            <person name="Lopez-Fernandez M."/>
            <person name="Wu X."/>
            <person name="de Brujin I."/>
            <person name="Lundin D."/>
            <person name="Andersson A."/>
            <person name="Bertilsson S."/>
            <person name="Dopson M."/>
        </authorList>
    </citation>
    <scope>NUCLEOTIDE SEQUENCE</scope>
    <source>
        <strain evidence="3">MM415A00473</strain>
        <strain evidence="2">MM415B00199</strain>
        <strain evidence="4">TM448B01064</strain>
    </source>
</reference>
<feature type="region of interest" description="Disordered" evidence="1">
    <location>
        <begin position="1"/>
        <end position="60"/>
    </location>
</feature>